<protein>
    <submittedName>
        <fullName evidence="1">TIR protein</fullName>
    </submittedName>
</protein>
<proteinExistence type="predicted"/>
<evidence type="ECO:0000313" key="1">
    <source>
        <dbReference type="EMBL" id="AEH63542.1"/>
    </source>
</evidence>
<dbReference type="AlphaFoldDB" id="A0A0H3G8Q5"/>
<dbReference type="OrthoDB" id="4774809at2"/>
<dbReference type="HOGENOM" id="CLU_1570067_0_0_5"/>
<reference evidence="1 2" key="1">
    <citation type="journal article" date="2011" name="J. Bacteriol.">
        <title>Genome sequence of the ethanol-producing Zymomonas mobilis subsp. mobilis lectotype strain ATCC 10988.</title>
        <authorList>
            <person name="Pappas K.M."/>
            <person name="Kouvelis V.N."/>
            <person name="Saunders E."/>
            <person name="Brettin T.S."/>
            <person name="Bruce D."/>
            <person name="Detter C."/>
            <person name="Balakireva M."/>
            <person name="Han C.S."/>
            <person name="Savvakis G."/>
            <person name="Kyrpides N.C."/>
            <person name="Typas M.A."/>
        </authorList>
    </citation>
    <scope>NUCLEOTIDE SEQUENCE [LARGE SCALE GENOMIC DNA]</scope>
    <source>
        <strain evidence="2">ATCC 10988 / DSM 424 / CCUG 17860 / LMG 404 / NCIMB 8938 / NRRL B-806 / ZM1</strain>
    </source>
</reference>
<gene>
    <name evidence="1" type="ordered locus">Zmob_1729</name>
</gene>
<dbReference type="KEGG" id="zmm:Zmob_1729"/>
<dbReference type="Proteomes" id="UP000001494">
    <property type="component" value="Chromosome"/>
</dbReference>
<name>A0A0H3G8Q5_ZYMMA</name>
<dbReference type="EMBL" id="CP002850">
    <property type="protein sequence ID" value="AEH63542.1"/>
    <property type="molecule type" value="Genomic_DNA"/>
</dbReference>
<sequence length="170" mass="19008">MVNQTSEASAYSANCKAVAQVFVQTSYHGGEFDQPISMDELVKRTGLSKEDVKDGIDDLGSEMVLFQDDGHSIAPHAKLYAVFDSFWMAWRPADDALTLAKAMVSEKNFPTDPSQISDFMAWEPRRLNPAMTYLACHHLAETHESGNGSPWIYNLLMKNAETSRYVHNMA</sequence>
<dbReference type="GeneID" id="79905259"/>
<accession>A0A0H3G8Q5</accession>
<dbReference type="RefSeq" id="WP_011241159.1">
    <property type="nucleotide sequence ID" value="NC_017262.1"/>
</dbReference>
<organism evidence="1 2">
    <name type="scientific">Zymomonas mobilis subsp. mobilis (strain ATCC 10988 / DSM 424 / LMG 404 / NCIMB 8938 / NRRL B-806 / ZM1)</name>
    <dbReference type="NCBI Taxonomy" id="555217"/>
    <lineage>
        <taxon>Bacteria</taxon>
        <taxon>Pseudomonadati</taxon>
        <taxon>Pseudomonadota</taxon>
        <taxon>Alphaproteobacteria</taxon>
        <taxon>Sphingomonadales</taxon>
        <taxon>Zymomonadaceae</taxon>
        <taxon>Zymomonas</taxon>
    </lineage>
</organism>
<evidence type="ECO:0000313" key="2">
    <source>
        <dbReference type="Proteomes" id="UP000001494"/>
    </source>
</evidence>